<dbReference type="RefSeq" id="WP_193440609.1">
    <property type="nucleotide sequence ID" value="NZ_CP063145.1"/>
</dbReference>
<dbReference type="KEGG" id="civ:IMZ16_04120"/>
<evidence type="ECO:0000313" key="2">
    <source>
        <dbReference type="Proteomes" id="UP000593605"/>
    </source>
</evidence>
<dbReference type="EMBL" id="CP063145">
    <property type="protein sequence ID" value="QOR74627.1"/>
    <property type="molecule type" value="Genomic_DNA"/>
</dbReference>
<protein>
    <submittedName>
        <fullName evidence="1">Uncharacterized protein</fullName>
    </submittedName>
</protein>
<accession>A0A7M1T5Q2</accession>
<dbReference type="Proteomes" id="UP000593605">
    <property type="component" value="Chromosome"/>
</dbReference>
<reference evidence="1 2" key="1">
    <citation type="submission" date="2020-10" db="EMBL/GenBank/DDBJ databases">
        <title>Complete genome of Cruoricapor ignavus strain M1214 isolated from the blood culture of a febrile patient.</title>
        <authorList>
            <person name="Guglielmino C.J.D."/>
        </authorList>
    </citation>
    <scope>NUCLEOTIDE SEQUENCE [LARGE SCALE GENOMIC DNA]</scope>
    <source>
        <strain evidence="1 2">M1214</strain>
    </source>
</reference>
<evidence type="ECO:0000313" key="1">
    <source>
        <dbReference type="EMBL" id="QOR74627.1"/>
    </source>
</evidence>
<name>A0A7M1T5Q2_9FLAO</name>
<proteinExistence type="predicted"/>
<gene>
    <name evidence="1" type="ORF">IMZ16_04120</name>
</gene>
<sequence>MKKILLTTAMIFSSAVFSQERLDNATILKMKDAGLSDELIQGKIKTTKGDYDLTTESILGLKKAGLSDNVITAMMIAQLESNDPTNQLFGVITSGIREQGGKLIIGEKSISKGDEIQISVPSAGKDFLSINPKGNVMNVRSIGKIAGATGGIVGAVGMGSNNIKTVVGATKVMNRAEAINRTADTVADIQNLSGNAKKIANKKGTVTSWRKDDEAYVVEVLIDNKKYDIDIREAVMMFEVKL</sequence>
<organism evidence="1 2">
    <name type="scientific">Cruoricaptor ignavus</name>
    <dbReference type="NCBI Taxonomy" id="1118202"/>
    <lineage>
        <taxon>Bacteria</taxon>
        <taxon>Pseudomonadati</taxon>
        <taxon>Bacteroidota</taxon>
        <taxon>Flavobacteriia</taxon>
        <taxon>Flavobacteriales</taxon>
        <taxon>Weeksellaceae</taxon>
        <taxon>Cruoricaptor</taxon>
    </lineage>
</organism>
<dbReference type="AlphaFoldDB" id="A0A7M1T5Q2"/>